<dbReference type="PANTHER" id="PTHR20863:SF28">
    <property type="entry name" value="ACYL CARRIER PROTEIN, MITOCHONDRIAL"/>
    <property type="match status" value="1"/>
</dbReference>
<dbReference type="InterPro" id="IPR009081">
    <property type="entry name" value="PP-bd_ACP"/>
</dbReference>
<dbReference type="PROSITE" id="PS00012">
    <property type="entry name" value="PHOSPHOPANTETHEINE"/>
    <property type="match status" value="1"/>
</dbReference>
<dbReference type="AlphaFoldDB" id="A0A8H7VH97"/>
<evidence type="ECO:0000256" key="11">
    <source>
        <dbReference type="ARBA" id="ARBA00023098"/>
    </source>
</evidence>
<accession>A0A8H7VH97</accession>
<dbReference type="Proteomes" id="UP000646827">
    <property type="component" value="Unassembled WGS sequence"/>
</dbReference>
<evidence type="ECO:0000256" key="12">
    <source>
        <dbReference type="ARBA" id="ARBA00023128"/>
    </source>
</evidence>
<evidence type="ECO:0000313" key="16">
    <source>
        <dbReference type="EMBL" id="KAG2218827.1"/>
    </source>
</evidence>
<evidence type="ECO:0000256" key="10">
    <source>
        <dbReference type="ARBA" id="ARBA00022982"/>
    </source>
</evidence>
<organism evidence="16 17">
    <name type="scientific">Circinella minor</name>
    <dbReference type="NCBI Taxonomy" id="1195481"/>
    <lineage>
        <taxon>Eukaryota</taxon>
        <taxon>Fungi</taxon>
        <taxon>Fungi incertae sedis</taxon>
        <taxon>Mucoromycota</taxon>
        <taxon>Mucoromycotina</taxon>
        <taxon>Mucoromycetes</taxon>
        <taxon>Mucorales</taxon>
        <taxon>Lichtheimiaceae</taxon>
        <taxon>Circinella</taxon>
    </lineage>
</organism>
<dbReference type="PROSITE" id="PS50075">
    <property type="entry name" value="CARRIER"/>
    <property type="match status" value="1"/>
</dbReference>
<comment type="pathway">
    <text evidence="2">Lipid metabolism; fatty acid biosynthesis.</text>
</comment>
<keyword evidence="13 14" id="KW-0275">Fatty acid biosynthesis</keyword>
<keyword evidence="8" id="KW-0276">Fatty acid metabolism</keyword>
<dbReference type="GO" id="GO:0000036">
    <property type="term" value="F:acyl carrier activity"/>
    <property type="evidence" value="ECO:0007669"/>
    <property type="project" value="TreeGrafter"/>
</dbReference>
<reference evidence="16 17" key="1">
    <citation type="submission" date="2020-12" db="EMBL/GenBank/DDBJ databases">
        <title>Metabolic potential, ecology and presence of endohyphal bacteria is reflected in genomic diversity of Mucoromycotina.</title>
        <authorList>
            <person name="Muszewska A."/>
            <person name="Okrasinska A."/>
            <person name="Steczkiewicz K."/>
            <person name="Drgas O."/>
            <person name="Orlowska M."/>
            <person name="Perlinska-Lenart U."/>
            <person name="Aleksandrzak-Piekarczyk T."/>
            <person name="Szatraj K."/>
            <person name="Zielenkiewicz U."/>
            <person name="Pilsyk S."/>
            <person name="Malc E."/>
            <person name="Mieczkowski P."/>
            <person name="Kruszewska J.S."/>
            <person name="Biernat P."/>
            <person name="Pawlowska J."/>
        </authorList>
    </citation>
    <scope>NUCLEOTIDE SEQUENCE [LARGE SCALE GENOMIC DNA]</scope>
    <source>
        <strain evidence="16 17">CBS 142.35</strain>
    </source>
</reference>
<dbReference type="NCBIfam" id="TIGR00517">
    <property type="entry name" value="acyl_carrier"/>
    <property type="match status" value="1"/>
</dbReference>
<evidence type="ECO:0000256" key="13">
    <source>
        <dbReference type="ARBA" id="ARBA00023160"/>
    </source>
</evidence>
<evidence type="ECO:0000256" key="8">
    <source>
        <dbReference type="ARBA" id="ARBA00022832"/>
    </source>
</evidence>
<keyword evidence="17" id="KW-1185">Reference proteome</keyword>
<keyword evidence="7" id="KW-0597">Phosphoprotein</keyword>
<feature type="domain" description="Carrier" evidence="15">
    <location>
        <begin position="43"/>
        <end position="118"/>
    </location>
</feature>
<keyword evidence="11" id="KW-0443">Lipid metabolism</keyword>
<protein>
    <recommendedName>
        <fullName evidence="14">Acyl carrier protein</fullName>
    </recommendedName>
</protein>
<dbReference type="EMBL" id="JAEPRB010000208">
    <property type="protein sequence ID" value="KAG2218827.1"/>
    <property type="molecule type" value="Genomic_DNA"/>
</dbReference>
<comment type="function">
    <text evidence="14">Carrier of the growing fatty acid chain in fatty acid biosynthesis.</text>
</comment>
<evidence type="ECO:0000256" key="7">
    <source>
        <dbReference type="ARBA" id="ARBA00022553"/>
    </source>
</evidence>
<dbReference type="NCBIfam" id="NF002148">
    <property type="entry name" value="PRK00982.1-2"/>
    <property type="match status" value="1"/>
</dbReference>
<comment type="subcellular location">
    <subcellularLocation>
        <location evidence="1">Mitochondrion</location>
    </subcellularLocation>
</comment>
<dbReference type="OrthoDB" id="448946at2759"/>
<name>A0A8H7VH97_9FUNG</name>
<dbReference type="InterPro" id="IPR003231">
    <property type="entry name" value="ACP"/>
</dbReference>
<evidence type="ECO:0000256" key="5">
    <source>
        <dbReference type="ARBA" id="ARBA00022450"/>
    </source>
</evidence>
<keyword evidence="6 14" id="KW-0444">Lipid biosynthesis</keyword>
<evidence type="ECO:0000313" key="17">
    <source>
        <dbReference type="Proteomes" id="UP000646827"/>
    </source>
</evidence>
<evidence type="ECO:0000256" key="2">
    <source>
        <dbReference type="ARBA" id="ARBA00005194"/>
    </source>
</evidence>
<dbReference type="GO" id="GO:0099128">
    <property type="term" value="C:mitochondrial [2Fe-2S] assembly complex"/>
    <property type="evidence" value="ECO:0007669"/>
    <property type="project" value="UniProtKB-ARBA"/>
</dbReference>
<keyword evidence="9" id="KW-0809">Transit peptide</keyword>
<dbReference type="FunFam" id="1.10.1200.10:FF:000003">
    <property type="entry name" value="Acyl carrier protein"/>
    <property type="match status" value="1"/>
</dbReference>
<dbReference type="InterPro" id="IPR006162">
    <property type="entry name" value="Ppantetheine_attach_site"/>
</dbReference>
<evidence type="ECO:0000256" key="14">
    <source>
        <dbReference type="RuleBase" id="RU000722"/>
    </source>
</evidence>
<comment type="similarity">
    <text evidence="3">Belongs to the acyl carrier protein (ACP) family.</text>
</comment>
<evidence type="ECO:0000256" key="6">
    <source>
        <dbReference type="ARBA" id="ARBA00022516"/>
    </source>
</evidence>
<proteinExistence type="inferred from homology"/>
<comment type="caution">
    <text evidence="16">The sequence shown here is derived from an EMBL/GenBank/DDBJ whole genome shotgun (WGS) entry which is preliminary data.</text>
</comment>
<dbReference type="Pfam" id="PF00550">
    <property type="entry name" value="PP-binding"/>
    <property type="match status" value="1"/>
</dbReference>
<dbReference type="Gene3D" id="1.10.1200.10">
    <property type="entry name" value="ACP-like"/>
    <property type="match status" value="1"/>
</dbReference>
<evidence type="ECO:0000256" key="1">
    <source>
        <dbReference type="ARBA" id="ARBA00004173"/>
    </source>
</evidence>
<keyword evidence="4" id="KW-0813">Transport</keyword>
<dbReference type="HAMAP" id="MF_01217">
    <property type="entry name" value="Acyl_carrier"/>
    <property type="match status" value="1"/>
</dbReference>
<dbReference type="SUPFAM" id="SSF47336">
    <property type="entry name" value="ACP-like"/>
    <property type="match status" value="1"/>
</dbReference>
<evidence type="ECO:0000256" key="4">
    <source>
        <dbReference type="ARBA" id="ARBA00022448"/>
    </source>
</evidence>
<dbReference type="GO" id="GO:0000035">
    <property type="term" value="F:acyl binding"/>
    <property type="evidence" value="ECO:0007669"/>
    <property type="project" value="TreeGrafter"/>
</dbReference>
<evidence type="ECO:0000256" key="9">
    <source>
        <dbReference type="ARBA" id="ARBA00022946"/>
    </source>
</evidence>
<keyword evidence="10" id="KW-0249">Electron transport</keyword>
<keyword evidence="12" id="KW-0496">Mitochondrion</keyword>
<gene>
    <name evidence="16" type="ORF">INT45_007594</name>
</gene>
<keyword evidence="5 14" id="KW-0596">Phosphopantetheine</keyword>
<sequence>MLRPTALFNAASRAATYSVRQQTTVRAVPAVFARLYTTGLTRENVETRVLDIVKGFDKVDSSKVNATSNFINDLGLDSLDTVEVVMAIEEEFGVEIQDKDADEIKSIQQAVDYISKRDDAQ</sequence>
<dbReference type="InterPro" id="IPR036736">
    <property type="entry name" value="ACP-like_sf"/>
</dbReference>
<evidence type="ECO:0000256" key="3">
    <source>
        <dbReference type="ARBA" id="ARBA00010930"/>
    </source>
</evidence>
<dbReference type="PANTHER" id="PTHR20863">
    <property type="entry name" value="ACYL CARRIER PROTEIN"/>
    <property type="match status" value="1"/>
</dbReference>
<evidence type="ECO:0000259" key="15">
    <source>
        <dbReference type="PROSITE" id="PS50075"/>
    </source>
</evidence>